<dbReference type="Pfam" id="PF00931">
    <property type="entry name" value="NB-ARC"/>
    <property type="match status" value="1"/>
</dbReference>
<dbReference type="InterPro" id="IPR055414">
    <property type="entry name" value="LRR_R13L4/SHOC2-like"/>
</dbReference>
<dbReference type="SUPFAM" id="SSF52058">
    <property type="entry name" value="L domain-like"/>
    <property type="match status" value="1"/>
</dbReference>
<comment type="caution">
    <text evidence="10">The sequence shown here is derived from an EMBL/GenBank/DDBJ whole genome shotgun (WGS) entry which is preliminary data.</text>
</comment>
<organism evidence="10 11">
    <name type="scientific">Eucalyptus globulus</name>
    <name type="common">Tasmanian blue gum</name>
    <dbReference type="NCBI Taxonomy" id="34317"/>
    <lineage>
        <taxon>Eukaryota</taxon>
        <taxon>Viridiplantae</taxon>
        <taxon>Streptophyta</taxon>
        <taxon>Embryophyta</taxon>
        <taxon>Tracheophyta</taxon>
        <taxon>Spermatophyta</taxon>
        <taxon>Magnoliopsida</taxon>
        <taxon>eudicotyledons</taxon>
        <taxon>Gunneridae</taxon>
        <taxon>Pentapetalae</taxon>
        <taxon>rosids</taxon>
        <taxon>malvids</taxon>
        <taxon>Myrtales</taxon>
        <taxon>Myrtaceae</taxon>
        <taxon>Myrtoideae</taxon>
        <taxon>Eucalypteae</taxon>
        <taxon>Eucalyptus</taxon>
    </lineage>
</organism>
<dbReference type="PANTHER" id="PTHR36766:SF67">
    <property type="entry name" value="DISEASE RESISTANCE PROTEIN RGA3"/>
    <property type="match status" value="1"/>
</dbReference>
<dbReference type="Proteomes" id="UP001634007">
    <property type="component" value="Unassembled WGS sequence"/>
</dbReference>
<accession>A0ABD3KLF3</accession>
<name>A0ABD3KLF3_EUCGL</name>
<dbReference type="PANTHER" id="PTHR36766">
    <property type="entry name" value="PLANT BROAD-SPECTRUM MILDEW RESISTANCE PROTEIN RPW8"/>
    <property type="match status" value="1"/>
</dbReference>
<keyword evidence="2" id="KW-0547">Nucleotide-binding</keyword>
<dbReference type="PRINTS" id="PR00364">
    <property type="entry name" value="DISEASERSIST"/>
</dbReference>
<dbReference type="Gene3D" id="3.80.10.10">
    <property type="entry name" value="Ribonuclease Inhibitor"/>
    <property type="match status" value="1"/>
</dbReference>
<dbReference type="InterPro" id="IPR041118">
    <property type="entry name" value="Rx_N"/>
</dbReference>
<evidence type="ECO:0000313" key="10">
    <source>
        <dbReference type="EMBL" id="KAL3740428.1"/>
    </source>
</evidence>
<dbReference type="InterPro" id="IPR032675">
    <property type="entry name" value="LRR_dom_sf"/>
</dbReference>
<dbReference type="InterPro" id="IPR036388">
    <property type="entry name" value="WH-like_DNA-bd_sf"/>
</dbReference>
<dbReference type="CDD" id="cd14798">
    <property type="entry name" value="RX-CC_like"/>
    <property type="match status" value="1"/>
</dbReference>
<feature type="coiled-coil region" evidence="5">
    <location>
        <begin position="35"/>
        <end position="86"/>
    </location>
</feature>
<sequence>MAESFLFSVAQGVLGKIASPAFKEAVAIYSIKDQIHELENTLAAITAVLLDAEEQQAKNRSLQLWLGRLRDVLYDAEDVLDELECETLRKRVISRYGGVKEKVHRFFSLSNPVILRAKISHKIKEIRETLSKIFIDKNQFGLNLRSVDSGMGHSRSREMTHSFINKLDIVGRDVDKQKIIEILMRPDHKNLSVVPIVGIGGMGKTALAKSICNDDGVKAQFELLLWACVPEDFDLEKTIERIIKDANSQSLSNLDIQPLQTILRNTIKDKKFLLVLDDVWSNDRSRWEELKSLLSEGAHGSKIIVTTRSSEVASMMGTHPMHNLKGLSHEDSMTLFKKWAFDQKEKQLCPDLLDIGNDIVKKCQGVPLLVKTMGSLLYTKDEEWYWAHIRDSEIWKLVEQKKDVLPVLKLSYDHLPFHLKRCFATFSLFPRGEVFRSNVLIMLWMSLGLISSSTKKLESEDVGVDYIKALWKRSLIQEVEESGSFLNFEMHDLVHSLAMIVAQDDCYVVGLDTVEISERVRYISFSTDSLEGISNFDGVPPFLRKPTSKRLHAITFQFNLDDGVITREFVGTCISKCTHLRYLELEFGSFEELPSSICNLKQLRLLFLGNNKRLKKLPDSICELQSLLYLYLNECSELGDLPKKMKRLVSLRRLSITTKQMSLQESGIQYLENLEFLGFRNCQNLRVLFESACRLTCLRELTISNCAGPISLPFVELISLESLLIINCKLKLTQDNKSKFPSNLRMLSISKFEQVMELLQCINETAYALEVIRLIRCSNLSSIPQEIQSLTALKELCIEYCGELSERCQPTIGKDGPNIAHIPQIELDLERVQWMED</sequence>
<evidence type="ECO:0000259" key="6">
    <source>
        <dbReference type="Pfam" id="PF00931"/>
    </source>
</evidence>
<dbReference type="Pfam" id="PF23559">
    <property type="entry name" value="WHD_DRP"/>
    <property type="match status" value="1"/>
</dbReference>
<keyword evidence="1" id="KW-0677">Repeat</keyword>
<evidence type="ECO:0000259" key="8">
    <source>
        <dbReference type="Pfam" id="PF23559"/>
    </source>
</evidence>
<gene>
    <name evidence="10" type="ORF">ACJRO7_021675</name>
</gene>
<dbReference type="Gene3D" id="1.10.8.430">
    <property type="entry name" value="Helical domain of apoptotic protease-activating factors"/>
    <property type="match status" value="1"/>
</dbReference>
<feature type="domain" description="Disease resistance N-terminal" evidence="7">
    <location>
        <begin position="11"/>
        <end position="95"/>
    </location>
</feature>
<dbReference type="EMBL" id="JBJKBG010000005">
    <property type="protein sequence ID" value="KAL3740428.1"/>
    <property type="molecule type" value="Genomic_DNA"/>
</dbReference>
<dbReference type="Gene3D" id="1.20.5.4130">
    <property type="match status" value="1"/>
</dbReference>
<keyword evidence="5" id="KW-0175">Coiled coil</keyword>
<dbReference type="Pfam" id="PF18052">
    <property type="entry name" value="Rx_N"/>
    <property type="match status" value="1"/>
</dbReference>
<keyword evidence="4" id="KW-0067">ATP-binding</keyword>
<dbReference type="GO" id="GO:0006952">
    <property type="term" value="P:defense response"/>
    <property type="evidence" value="ECO:0007669"/>
    <property type="project" value="UniProtKB-KW"/>
</dbReference>
<dbReference type="GO" id="GO:0051707">
    <property type="term" value="P:response to other organism"/>
    <property type="evidence" value="ECO:0007669"/>
    <property type="project" value="UniProtKB-ARBA"/>
</dbReference>
<evidence type="ECO:0000259" key="9">
    <source>
        <dbReference type="Pfam" id="PF23598"/>
    </source>
</evidence>
<dbReference type="InterPro" id="IPR027417">
    <property type="entry name" value="P-loop_NTPase"/>
</dbReference>
<evidence type="ECO:0000259" key="7">
    <source>
        <dbReference type="Pfam" id="PF18052"/>
    </source>
</evidence>
<dbReference type="Gene3D" id="3.40.50.300">
    <property type="entry name" value="P-loop containing nucleotide triphosphate hydrolases"/>
    <property type="match status" value="1"/>
</dbReference>
<evidence type="ECO:0000313" key="11">
    <source>
        <dbReference type="Proteomes" id="UP001634007"/>
    </source>
</evidence>
<dbReference type="Pfam" id="PF23598">
    <property type="entry name" value="LRR_14"/>
    <property type="match status" value="1"/>
</dbReference>
<dbReference type="InterPro" id="IPR042197">
    <property type="entry name" value="Apaf_helical"/>
</dbReference>
<proteinExistence type="predicted"/>
<dbReference type="InterPro" id="IPR058922">
    <property type="entry name" value="WHD_DRP"/>
</dbReference>
<protein>
    <submittedName>
        <fullName evidence="10">Uncharacterized protein</fullName>
    </submittedName>
</protein>
<feature type="domain" description="NB-ARC" evidence="6">
    <location>
        <begin position="175"/>
        <end position="344"/>
    </location>
</feature>
<dbReference type="FunFam" id="3.40.50.300:FF:001091">
    <property type="entry name" value="Probable disease resistance protein At1g61300"/>
    <property type="match status" value="1"/>
</dbReference>
<dbReference type="AlphaFoldDB" id="A0ABD3KLF3"/>
<evidence type="ECO:0000256" key="1">
    <source>
        <dbReference type="ARBA" id="ARBA00022737"/>
    </source>
</evidence>
<dbReference type="InterPro" id="IPR038005">
    <property type="entry name" value="RX-like_CC"/>
</dbReference>
<feature type="domain" description="Disease resistance R13L4/SHOC-2-like LRR" evidence="9">
    <location>
        <begin position="573"/>
        <end position="749"/>
    </location>
</feature>
<reference evidence="10 11" key="1">
    <citation type="submission" date="2024-11" db="EMBL/GenBank/DDBJ databases">
        <title>Chromosome-level genome assembly of Eucalyptus globulus Labill. provides insights into its genome evolution.</title>
        <authorList>
            <person name="Li X."/>
        </authorList>
    </citation>
    <scope>NUCLEOTIDE SEQUENCE [LARGE SCALE GENOMIC DNA]</scope>
    <source>
        <strain evidence="10">CL2024</strain>
        <tissue evidence="10">Fresh tender leaves</tissue>
    </source>
</reference>
<evidence type="ECO:0000256" key="3">
    <source>
        <dbReference type="ARBA" id="ARBA00022821"/>
    </source>
</evidence>
<dbReference type="GO" id="GO:0005524">
    <property type="term" value="F:ATP binding"/>
    <property type="evidence" value="ECO:0007669"/>
    <property type="project" value="UniProtKB-KW"/>
</dbReference>
<keyword evidence="11" id="KW-1185">Reference proteome</keyword>
<dbReference type="SUPFAM" id="SSF52540">
    <property type="entry name" value="P-loop containing nucleoside triphosphate hydrolases"/>
    <property type="match status" value="1"/>
</dbReference>
<dbReference type="InterPro" id="IPR002182">
    <property type="entry name" value="NB-ARC"/>
</dbReference>
<keyword evidence="3" id="KW-0611">Plant defense</keyword>
<dbReference type="Gene3D" id="1.10.10.10">
    <property type="entry name" value="Winged helix-like DNA-binding domain superfamily/Winged helix DNA-binding domain"/>
    <property type="match status" value="1"/>
</dbReference>
<feature type="domain" description="Disease resistance protein winged helix" evidence="8">
    <location>
        <begin position="428"/>
        <end position="498"/>
    </location>
</feature>
<evidence type="ECO:0000256" key="2">
    <source>
        <dbReference type="ARBA" id="ARBA00022741"/>
    </source>
</evidence>
<evidence type="ECO:0000256" key="4">
    <source>
        <dbReference type="ARBA" id="ARBA00022840"/>
    </source>
</evidence>
<evidence type="ECO:0000256" key="5">
    <source>
        <dbReference type="SAM" id="Coils"/>
    </source>
</evidence>